<feature type="transmembrane region" description="Helical" evidence="6">
    <location>
        <begin position="223"/>
        <end position="245"/>
    </location>
</feature>
<organism evidence="7 8">
    <name type="scientific">Alcanivorax hongdengensis A-11-3</name>
    <dbReference type="NCBI Taxonomy" id="1177179"/>
    <lineage>
        <taxon>Bacteria</taxon>
        <taxon>Pseudomonadati</taxon>
        <taxon>Pseudomonadota</taxon>
        <taxon>Gammaproteobacteria</taxon>
        <taxon>Oceanospirillales</taxon>
        <taxon>Alcanivoracaceae</taxon>
        <taxon>Alcanivorax</taxon>
    </lineage>
</organism>
<dbReference type="Pfam" id="PF03649">
    <property type="entry name" value="UPF0014"/>
    <property type="match status" value="1"/>
</dbReference>
<dbReference type="GO" id="GO:0005886">
    <property type="term" value="C:plasma membrane"/>
    <property type="evidence" value="ECO:0007669"/>
    <property type="project" value="TreeGrafter"/>
</dbReference>
<keyword evidence="4 6" id="KW-1133">Transmembrane helix</keyword>
<dbReference type="InterPro" id="IPR005226">
    <property type="entry name" value="UPF0014_fam"/>
</dbReference>
<keyword evidence="3 6" id="KW-0812">Transmembrane</keyword>
<dbReference type="AlphaFoldDB" id="L0WID7"/>
<evidence type="ECO:0000256" key="6">
    <source>
        <dbReference type="SAM" id="Phobius"/>
    </source>
</evidence>
<evidence type="ECO:0000256" key="4">
    <source>
        <dbReference type="ARBA" id="ARBA00022989"/>
    </source>
</evidence>
<evidence type="ECO:0000313" key="7">
    <source>
        <dbReference type="EMBL" id="EKF75610.1"/>
    </source>
</evidence>
<comment type="subcellular location">
    <subcellularLocation>
        <location evidence="1">Membrane</location>
        <topology evidence="1">Multi-pass membrane protein</topology>
    </subcellularLocation>
</comment>
<feature type="transmembrane region" description="Helical" evidence="6">
    <location>
        <begin position="93"/>
        <end position="114"/>
    </location>
</feature>
<keyword evidence="5 6" id="KW-0472">Membrane</keyword>
<comment type="caution">
    <text evidence="7">The sequence shown here is derived from an EMBL/GenBank/DDBJ whole genome shotgun (WGS) entry which is preliminary data.</text>
</comment>
<evidence type="ECO:0000256" key="1">
    <source>
        <dbReference type="ARBA" id="ARBA00004141"/>
    </source>
</evidence>
<dbReference type="PATRIC" id="fig|1177179.3.peg.401"/>
<dbReference type="EMBL" id="AMRJ01000002">
    <property type="protein sequence ID" value="EKF75610.1"/>
    <property type="molecule type" value="Genomic_DNA"/>
</dbReference>
<sequence length="264" mass="28602">MHDITLPVLMLAGLLIAAVSALLYRQHRRSARQLLWATLRMAVQLTLVGLVLQALFAHTALWSVCLVGLLMMLLAGHEIRARQRYRGGWRGEWLTGLLSLSLGSMLLTLLTLTVLVQPEPWYQPRYAIPFLGMLLGNSMTGIAMTLNRIREGAFQQAAIVETRLALGEDARSASAGLRADGLRQSLIGVINMLAAAGVVSLPGMMTGQLLAGADPLTAVRYQILILLLIATATVIGSLVAAELACRQLFDNRQRLALGTFTDHG</sequence>
<feature type="transmembrane region" description="Helical" evidence="6">
    <location>
        <begin position="186"/>
        <end position="211"/>
    </location>
</feature>
<dbReference type="eggNOG" id="COG0390">
    <property type="taxonomic scope" value="Bacteria"/>
</dbReference>
<name>L0WID7_9GAMM</name>
<dbReference type="STRING" id="1177179.A11A3_02037"/>
<evidence type="ECO:0008006" key="9">
    <source>
        <dbReference type="Google" id="ProtNLM"/>
    </source>
</evidence>
<feature type="transmembrane region" description="Helical" evidence="6">
    <location>
        <begin position="126"/>
        <end position="146"/>
    </location>
</feature>
<gene>
    <name evidence="7" type="ORF">A11A3_02037</name>
</gene>
<keyword evidence="8" id="KW-1185">Reference proteome</keyword>
<evidence type="ECO:0000256" key="5">
    <source>
        <dbReference type="ARBA" id="ARBA00023136"/>
    </source>
</evidence>
<dbReference type="OrthoDB" id="9791807at2"/>
<evidence type="ECO:0000313" key="8">
    <source>
        <dbReference type="Proteomes" id="UP000010164"/>
    </source>
</evidence>
<feature type="transmembrane region" description="Helical" evidence="6">
    <location>
        <begin position="6"/>
        <end position="24"/>
    </location>
</feature>
<comment type="similarity">
    <text evidence="2">Belongs to the UPF0014 family.</text>
</comment>
<evidence type="ECO:0000256" key="3">
    <source>
        <dbReference type="ARBA" id="ARBA00022692"/>
    </source>
</evidence>
<feature type="transmembrane region" description="Helical" evidence="6">
    <location>
        <begin position="36"/>
        <end position="55"/>
    </location>
</feature>
<dbReference type="Proteomes" id="UP000010164">
    <property type="component" value="Unassembled WGS sequence"/>
</dbReference>
<dbReference type="RefSeq" id="WP_008927594.1">
    <property type="nucleotide sequence ID" value="NZ_AMRJ01000002.1"/>
</dbReference>
<protein>
    <recommendedName>
        <fullName evidence="9">ABC transporter permease</fullName>
    </recommendedName>
</protein>
<dbReference type="PANTHER" id="PTHR30028">
    <property type="entry name" value="UPF0014 INNER MEMBRANE PROTEIN YBBM-RELATED"/>
    <property type="match status" value="1"/>
</dbReference>
<evidence type="ECO:0000256" key="2">
    <source>
        <dbReference type="ARBA" id="ARBA00005268"/>
    </source>
</evidence>
<reference evidence="7 8" key="1">
    <citation type="journal article" date="2012" name="J. Bacteriol.">
        <title>Genome Sequence of the Alkane-Degrading Bacterium Alcanivorax hongdengensis Type Strain A-11-3.</title>
        <authorList>
            <person name="Lai Q."/>
            <person name="Shao Z."/>
        </authorList>
    </citation>
    <scope>NUCLEOTIDE SEQUENCE [LARGE SCALE GENOMIC DNA]</scope>
    <source>
        <strain evidence="7 8">A-11-3</strain>
    </source>
</reference>
<dbReference type="PANTHER" id="PTHR30028:SF0">
    <property type="entry name" value="PROTEIN ALUMINUM SENSITIVE 3"/>
    <property type="match status" value="1"/>
</dbReference>
<feature type="transmembrane region" description="Helical" evidence="6">
    <location>
        <begin position="61"/>
        <end position="81"/>
    </location>
</feature>
<accession>L0WID7</accession>
<proteinExistence type="inferred from homology"/>